<keyword evidence="3" id="KW-1185">Reference proteome</keyword>
<feature type="non-terminal residue" evidence="2">
    <location>
        <position position="92"/>
    </location>
</feature>
<feature type="chain" id="PRO_5042905349" evidence="1">
    <location>
        <begin position="18"/>
        <end position="92"/>
    </location>
</feature>
<keyword evidence="1" id="KW-0732">Signal</keyword>
<evidence type="ECO:0000313" key="3">
    <source>
        <dbReference type="Proteomes" id="UP001370490"/>
    </source>
</evidence>
<comment type="caution">
    <text evidence="2">The sequence shown here is derived from an EMBL/GenBank/DDBJ whole genome shotgun (WGS) entry which is preliminary data.</text>
</comment>
<name>A0AAN8W4W3_9MAGN</name>
<gene>
    <name evidence="2" type="ORF">RJ641_026994</name>
</gene>
<proteinExistence type="predicted"/>
<evidence type="ECO:0000313" key="2">
    <source>
        <dbReference type="EMBL" id="KAK6941617.1"/>
    </source>
</evidence>
<feature type="signal peptide" evidence="1">
    <location>
        <begin position="1"/>
        <end position="17"/>
    </location>
</feature>
<organism evidence="2 3">
    <name type="scientific">Dillenia turbinata</name>
    <dbReference type="NCBI Taxonomy" id="194707"/>
    <lineage>
        <taxon>Eukaryota</taxon>
        <taxon>Viridiplantae</taxon>
        <taxon>Streptophyta</taxon>
        <taxon>Embryophyta</taxon>
        <taxon>Tracheophyta</taxon>
        <taxon>Spermatophyta</taxon>
        <taxon>Magnoliopsida</taxon>
        <taxon>eudicotyledons</taxon>
        <taxon>Gunneridae</taxon>
        <taxon>Pentapetalae</taxon>
        <taxon>Dilleniales</taxon>
        <taxon>Dilleniaceae</taxon>
        <taxon>Dillenia</taxon>
    </lineage>
</organism>
<sequence length="92" mass="10052">MTLLLLIRVFAPHATDTALPQLLRKGLLLRRAGKHGTILLMGWECPFLQAIKFAVKVSPSLAERKIMNCLCSVFPALSVANKIGEGGFGPMY</sequence>
<dbReference type="AlphaFoldDB" id="A0AAN8W4W3"/>
<evidence type="ECO:0000256" key="1">
    <source>
        <dbReference type="SAM" id="SignalP"/>
    </source>
</evidence>
<reference evidence="2 3" key="1">
    <citation type="submission" date="2023-12" db="EMBL/GenBank/DDBJ databases">
        <title>A high-quality genome assembly for Dillenia turbinata (Dilleniales).</title>
        <authorList>
            <person name="Chanderbali A."/>
        </authorList>
    </citation>
    <scope>NUCLEOTIDE SEQUENCE [LARGE SCALE GENOMIC DNA]</scope>
    <source>
        <strain evidence="2">LSX21</strain>
        <tissue evidence="2">Leaf</tissue>
    </source>
</reference>
<dbReference type="Proteomes" id="UP001370490">
    <property type="component" value="Unassembled WGS sequence"/>
</dbReference>
<protein>
    <submittedName>
        <fullName evidence="2">Uncharacterized protein</fullName>
    </submittedName>
</protein>
<accession>A0AAN8W4W3</accession>
<dbReference type="EMBL" id="JBAMMX010000004">
    <property type="protein sequence ID" value="KAK6941617.1"/>
    <property type="molecule type" value="Genomic_DNA"/>
</dbReference>